<evidence type="ECO:0000313" key="1">
    <source>
        <dbReference type="EMBL" id="KAJ8500892.1"/>
    </source>
</evidence>
<dbReference type="PANTHER" id="PTHR37201">
    <property type="entry name" value="WD REPEAT PROTEIN"/>
    <property type="match status" value="1"/>
</dbReference>
<protein>
    <submittedName>
        <fullName evidence="1">Uncharacterized protein</fullName>
    </submittedName>
</protein>
<keyword evidence="2" id="KW-1185">Reference proteome</keyword>
<reference evidence="1 2" key="1">
    <citation type="submission" date="2022-12" db="EMBL/GenBank/DDBJ databases">
        <title>Chromosome-scale assembly of the Ensete ventricosum genome.</title>
        <authorList>
            <person name="Dussert Y."/>
            <person name="Stocks J."/>
            <person name="Wendawek A."/>
            <person name="Woldeyes F."/>
            <person name="Nichols R.A."/>
            <person name="Borrell J.S."/>
        </authorList>
    </citation>
    <scope>NUCLEOTIDE SEQUENCE [LARGE SCALE GENOMIC DNA]</scope>
    <source>
        <strain evidence="2">cv. Maze</strain>
        <tissue evidence="1">Seeds</tissue>
    </source>
</reference>
<dbReference type="EMBL" id="JAQQAF010000003">
    <property type="protein sequence ID" value="KAJ8500892.1"/>
    <property type="molecule type" value="Genomic_DNA"/>
</dbReference>
<accession>A0AAV8RJ31</accession>
<name>A0AAV8RJ31_ENSVE</name>
<organism evidence="1 2">
    <name type="scientific">Ensete ventricosum</name>
    <name type="common">Abyssinian banana</name>
    <name type="synonym">Musa ensete</name>
    <dbReference type="NCBI Taxonomy" id="4639"/>
    <lineage>
        <taxon>Eukaryota</taxon>
        <taxon>Viridiplantae</taxon>
        <taxon>Streptophyta</taxon>
        <taxon>Embryophyta</taxon>
        <taxon>Tracheophyta</taxon>
        <taxon>Spermatophyta</taxon>
        <taxon>Magnoliopsida</taxon>
        <taxon>Liliopsida</taxon>
        <taxon>Zingiberales</taxon>
        <taxon>Musaceae</taxon>
        <taxon>Ensete</taxon>
    </lineage>
</organism>
<evidence type="ECO:0000313" key="2">
    <source>
        <dbReference type="Proteomes" id="UP001222027"/>
    </source>
</evidence>
<gene>
    <name evidence="1" type="ORF">OPV22_011444</name>
</gene>
<dbReference type="AlphaFoldDB" id="A0AAV8RJ31"/>
<proteinExistence type="predicted"/>
<dbReference type="PANTHER" id="PTHR37201:SF1">
    <property type="entry name" value="WD REPEAT PROTEIN"/>
    <property type="match status" value="1"/>
</dbReference>
<dbReference type="Proteomes" id="UP001222027">
    <property type="component" value="Unassembled WGS sequence"/>
</dbReference>
<comment type="caution">
    <text evidence="1">The sequence shown here is derived from an EMBL/GenBank/DDBJ whole genome shotgun (WGS) entry which is preliminary data.</text>
</comment>
<sequence length="383" mass="43039">MGHTVLSPSTLPLRIQPQAFRLGLGGREPSARPLCLAARPRFLRGWQPLRLKAAPRAVREEGLSPWDEKPYELLPGGRRSYLDEQDVVSFLNPPKEFIPIDSASYHPAAYLWRRKKIGDIPEERRHRLLSTVKGRLVSRCWNLAGTRYQDAKLAKQSASALLAYEKNSTALEFWNCRTSEGPLPVDWLNDFGKVIFHGQDGETYGRILVGGSLPFGLDKYYSPLYFKVTPIMEVMSTEQPCDVAYEFGNGLLDPWNIPAGFTKPAEHPWPFNDHLVIYVRHAGPGVMVGQAWQEGKELEQVPKKLCVYIKLCNNLRTIPIKFQGLSLFSMELVDPCFSVLRTHLKTDRRTRMGIPTTGTTWVPRSSFLSALLSFSDPAGGGSG</sequence>